<reference evidence="1 2" key="1">
    <citation type="submission" date="2018-07" db="EMBL/GenBank/DDBJ databases">
        <title>Genomic Encyclopedia of Type Strains, Phase IV (KMG-IV): sequencing the most valuable type-strain genomes for metagenomic binning, comparative biology and taxonomic classification.</title>
        <authorList>
            <person name="Goeker M."/>
        </authorList>
    </citation>
    <scope>NUCLEOTIDE SEQUENCE [LARGE SCALE GENOMIC DNA]</scope>
    <source>
        <strain evidence="1 2">DSM 16500</strain>
    </source>
</reference>
<evidence type="ECO:0000313" key="2">
    <source>
        <dbReference type="Proteomes" id="UP000254720"/>
    </source>
</evidence>
<dbReference type="RefSeq" id="WP_114834310.1">
    <property type="nucleotide sequence ID" value="NZ_LR699115.1"/>
</dbReference>
<dbReference type="Proteomes" id="UP000254720">
    <property type="component" value="Unassembled WGS sequence"/>
</dbReference>
<dbReference type="OrthoDB" id="1234619at2"/>
<name>A0A370GJA1_9COXI</name>
<evidence type="ECO:0000313" key="1">
    <source>
        <dbReference type="EMBL" id="RDI43751.1"/>
    </source>
</evidence>
<organism evidence="1 2">
    <name type="scientific">Aquicella lusitana</name>
    <dbReference type="NCBI Taxonomy" id="254246"/>
    <lineage>
        <taxon>Bacteria</taxon>
        <taxon>Pseudomonadati</taxon>
        <taxon>Pseudomonadota</taxon>
        <taxon>Gammaproteobacteria</taxon>
        <taxon>Legionellales</taxon>
        <taxon>Coxiellaceae</taxon>
        <taxon>Aquicella</taxon>
    </lineage>
</organism>
<dbReference type="AlphaFoldDB" id="A0A370GJA1"/>
<gene>
    <name evidence="1" type="ORF">C8D86_11021</name>
</gene>
<proteinExistence type="predicted"/>
<sequence length="520" mass="59789">MRHQPLTLDALQALPDELIKVDKNNPQRQSFATLFKHLAVIKAAQFNPEEMTKILTGMLIFEMEYIRYYEYYGYSPNKGEDQSYLSWFLGTGSDVYTLIKNKLHSVKNPLNDDHRLIYLNAFYGFIKDHLREEEITQYVSPKKKFSWTKKKILMDQILHTLKYVKERESSRIAALTNAEPLPQALASNIKQMDQHYTALNNNRWWINQNSKHASLLKFVALIDRTAELEQTPERAQEIRLGSILYLLMSIRDEYSLLSPEGNRFLNKGSELYKQALHALNKKSLKNIDRETRLDWLTELKVHIKFMKKNHQDELAKLCEELDFHDLDRFLDELDHEITDQDTKKKAPSWTATGINYAVQSAVGFTAAQYTAEMALPALVGGINPLGLIVYLAGGTILISQVGKKAVDGLWSWILDKIGTKVSEQTSNMAAYTVTKTKEGLLKLFKHPSVTQNDKEDIIEWIITLLKLPTEPIAVISVEDKEHIRNMLGITNGVEQSEEEQIRQILGMEKTKPPIIPFRLV</sequence>
<protein>
    <submittedName>
        <fullName evidence="1">Uncharacterized protein</fullName>
    </submittedName>
</protein>
<accession>A0A370GJA1</accession>
<keyword evidence="2" id="KW-1185">Reference proteome</keyword>
<dbReference type="EMBL" id="QQAX01000010">
    <property type="protein sequence ID" value="RDI43751.1"/>
    <property type="molecule type" value="Genomic_DNA"/>
</dbReference>
<comment type="caution">
    <text evidence="1">The sequence shown here is derived from an EMBL/GenBank/DDBJ whole genome shotgun (WGS) entry which is preliminary data.</text>
</comment>